<proteinExistence type="predicted"/>
<evidence type="ECO:0000313" key="3">
    <source>
        <dbReference type="Proteomes" id="UP000319801"/>
    </source>
</evidence>
<comment type="caution">
    <text evidence="2">The sequence shown here is derived from an EMBL/GenBank/DDBJ whole genome shotgun (WGS) entry which is preliminary data.</text>
</comment>
<feature type="region of interest" description="Disordered" evidence="1">
    <location>
        <begin position="80"/>
        <end position="122"/>
    </location>
</feature>
<feature type="compositionally biased region" description="Polar residues" evidence="1">
    <location>
        <begin position="91"/>
        <end position="118"/>
    </location>
</feature>
<feature type="region of interest" description="Disordered" evidence="1">
    <location>
        <begin position="1"/>
        <end position="41"/>
    </location>
</feature>
<protein>
    <submittedName>
        <fullName evidence="2">Uncharacterized protein</fullName>
    </submittedName>
</protein>
<keyword evidence="3" id="KW-1185">Reference proteome</keyword>
<name>A0A556V2N4_BAGYA</name>
<evidence type="ECO:0000256" key="1">
    <source>
        <dbReference type="SAM" id="MobiDB-lite"/>
    </source>
</evidence>
<organism evidence="2 3">
    <name type="scientific">Bagarius yarrelli</name>
    <name type="common">Goonch</name>
    <name type="synonym">Bagrus yarrelli</name>
    <dbReference type="NCBI Taxonomy" id="175774"/>
    <lineage>
        <taxon>Eukaryota</taxon>
        <taxon>Metazoa</taxon>
        <taxon>Chordata</taxon>
        <taxon>Craniata</taxon>
        <taxon>Vertebrata</taxon>
        <taxon>Euteleostomi</taxon>
        <taxon>Actinopterygii</taxon>
        <taxon>Neopterygii</taxon>
        <taxon>Teleostei</taxon>
        <taxon>Ostariophysi</taxon>
        <taxon>Siluriformes</taxon>
        <taxon>Sisoridae</taxon>
        <taxon>Sisorinae</taxon>
        <taxon>Bagarius</taxon>
    </lineage>
</organism>
<dbReference type="AlphaFoldDB" id="A0A556V2N4"/>
<gene>
    <name evidence="2" type="ORF">Baya_12087</name>
</gene>
<dbReference type="EMBL" id="VCAZ01000103">
    <property type="protein sequence ID" value="TSS60385.1"/>
    <property type="molecule type" value="Genomic_DNA"/>
</dbReference>
<evidence type="ECO:0000313" key="2">
    <source>
        <dbReference type="EMBL" id="TSS60385.1"/>
    </source>
</evidence>
<feature type="compositionally biased region" description="Basic and acidic residues" evidence="1">
    <location>
        <begin position="1"/>
        <end position="35"/>
    </location>
</feature>
<sequence length="181" mass="19644">MRQGGQKDIRFLGDKKGHREVKKREKKEEKGREMRSGVFTVGPPETALSRCVFPPVVPLRARVHNEALCSSVVFERTSDSSSTYSSICPGTPSSPHHISSPDETGSSPNAYTNKQTKQQFKKRDGCHGAGCLITEGNSSHAASPAGDQPRFELAPDLSSATSAVLLVWRRSLHLQIGGNCV</sequence>
<dbReference type="Proteomes" id="UP000319801">
    <property type="component" value="Unassembled WGS sequence"/>
</dbReference>
<reference evidence="2 3" key="1">
    <citation type="journal article" date="2019" name="Genome Biol. Evol.">
        <title>Whole-Genome Sequencing of the Giant Devil Catfish, Bagarius yarrelli.</title>
        <authorList>
            <person name="Jiang W."/>
            <person name="Lv Y."/>
            <person name="Cheng L."/>
            <person name="Yang K."/>
            <person name="Chao B."/>
            <person name="Wang X."/>
            <person name="Li Y."/>
            <person name="Pan X."/>
            <person name="You X."/>
            <person name="Zhang Y."/>
            <person name="Yang J."/>
            <person name="Li J."/>
            <person name="Zhang X."/>
            <person name="Liu S."/>
            <person name="Sun C."/>
            <person name="Yang J."/>
            <person name="Shi Q."/>
        </authorList>
    </citation>
    <scope>NUCLEOTIDE SEQUENCE [LARGE SCALE GENOMIC DNA]</scope>
    <source>
        <strain evidence="2">JWS20170419001</strain>
        <tissue evidence="2">Muscle</tissue>
    </source>
</reference>
<accession>A0A556V2N4</accession>